<dbReference type="Gene3D" id="2.30.40.10">
    <property type="entry name" value="Urease, subunit C, domain 1"/>
    <property type="match status" value="1"/>
</dbReference>
<evidence type="ECO:0000256" key="1">
    <source>
        <dbReference type="ARBA" id="ARBA00022833"/>
    </source>
</evidence>
<evidence type="ECO:0000259" key="4">
    <source>
        <dbReference type="Pfam" id="PF12890"/>
    </source>
</evidence>
<dbReference type="GO" id="GO:0004038">
    <property type="term" value="F:allantoinase activity"/>
    <property type="evidence" value="ECO:0007669"/>
    <property type="project" value="TreeGrafter"/>
</dbReference>
<dbReference type="InterPro" id="IPR013108">
    <property type="entry name" value="Amidohydro_3"/>
</dbReference>
<dbReference type="Pfam" id="PF12890">
    <property type="entry name" value="DHOase"/>
    <property type="match status" value="1"/>
</dbReference>
<dbReference type="InterPro" id="IPR050138">
    <property type="entry name" value="DHOase/Allantoinase_Hydrolase"/>
</dbReference>
<keyword evidence="2" id="KW-0665">Pyrimidine biosynthesis</keyword>
<dbReference type="CDD" id="cd01317">
    <property type="entry name" value="DHOase_IIa"/>
    <property type="match status" value="1"/>
</dbReference>
<comment type="caution">
    <text evidence="5">The sequence shown here is derived from an EMBL/GenBank/DDBJ whole genome shotgun (WGS) entry which is preliminary data.</text>
</comment>
<protein>
    <submittedName>
        <fullName evidence="5">Amidohydrolase family protein</fullName>
    </submittedName>
</protein>
<name>A0A845QB92_9HYPH</name>
<dbReference type="SUPFAM" id="SSF51556">
    <property type="entry name" value="Metallo-dependent hydrolases"/>
    <property type="match status" value="1"/>
</dbReference>
<dbReference type="InterPro" id="IPR004722">
    <property type="entry name" value="DHOase"/>
</dbReference>
<feature type="domain" description="Dihydroorotase catalytic" evidence="4">
    <location>
        <begin position="53"/>
        <end position="241"/>
    </location>
</feature>
<dbReference type="InterPro" id="IPR032466">
    <property type="entry name" value="Metal_Hydrolase"/>
</dbReference>
<dbReference type="RefSeq" id="WP_160587665.1">
    <property type="nucleotide sequence ID" value="NZ_BMHN01000001.1"/>
</dbReference>
<evidence type="ECO:0000256" key="2">
    <source>
        <dbReference type="ARBA" id="ARBA00022975"/>
    </source>
</evidence>
<proteinExistence type="predicted"/>
<gene>
    <name evidence="5" type="ORF">GTQ45_08425</name>
</gene>
<dbReference type="GO" id="GO:0046872">
    <property type="term" value="F:metal ion binding"/>
    <property type="evidence" value="ECO:0007669"/>
    <property type="project" value="InterPro"/>
</dbReference>
<dbReference type="Gene3D" id="3.20.20.140">
    <property type="entry name" value="Metal-dependent hydrolases"/>
    <property type="match status" value="1"/>
</dbReference>
<dbReference type="AlphaFoldDB" id="A0A845QB92"/>
<dbReference type="PANTHER" id="PTHR43668">
    <property type="entry name" value="ALLANTOINASE"/>
    <property type="match status" value="1"/>
</dbReference>
<feature type="domain" description="Amidohydrolase 3" evidence="3">
    <location>
        <begin position="345"/>
        <end position="425"/>
    </location>
</feature>
<dbReference type="InterPro" id="IPR024403">
    <property type="entry name" value="DHOase_cat"/>
</dbReference>
<dbReference type="GO" id="GO:0006221">
    <property type="term" value="P:pyrimidine nucleotide biosynthetic process"/>
    <property type="evidence" value="ECO:0007669"/>
    <property type="project" value="UniProtKB-KW"/>
</dbReference>
<dbReference type="PANTHER" id="PTHR43668:SF2">
    <property type="entry name" value="ALLANTOINASE"/>
    <property type="match status" value="1"/>
</dbReference>
<organism evidence="5 6">
    <name type="scientific">Pyruvatibacter mobilis</name>
    <dbReference type="NCBI Taxonomy" id="1712261"/>
    <lineage>
        <taxon>Bacteria</taxon>
        <taxon>Pseudomonadati</taxon>
        <taxon>Pseudomonadota</taxon>
        <taxon>Alphaproteobacteria</taxon>
        <taxon>Hyphomicrobiales</taxon>
        <taxon>Parvibaculaceae</taxon>
        <taxon>Pyruvatibacter</taxon>
    </lineage>
</organism>
<sequence length="427" mass="45073">MSTAYINARIVDPASGLDVHGAVLVENGQILDLGSHLFGAGVPSGIEVVDCEGHVLAPGLVDMRVFTGEPGEEHRESLASASEAAAAGGVTTMVVMPNTSPVIDDAALVDFITRRARDTARVRVEIMAALTKGLAGQEMTEFGLLREAGAVAFTDGTRPVMNAQLLRRALTYSKLFNGLIVQHAEDPTLAAAGVMNEGELSTRLGLAGIPSEAETIIVERDLRLVELTGGRYHVSQVSCGETLDVIRQAKAEGLPVTCGASADHISLNEGDIGEYRTFFKLSPPLRGEDDRQALLRGLADGTIDVVVSGHDPQDTDAKRRPFAEAAYGAVGLETLLPVVLERVHNEELSLTEALATVTCKPADILGLPSGRLKAGAAADMVLINPGTPWVVDADALRSKSKNTAHESRRFQGRAIRTVVAGETVHTA</sequence>
<dbReference type="OrthoDB" id="9803027at2"/>
<keyword evidence="6" id="KW-1185">Reference proteome</keyword>
<dbReference type="NCBIfam" id="TIGR00857">
    <property type="entry name" value="pyrC_multi"/>
    <property type="match status" value="1"/>
</dbReference>
<accession>A0A845QB92</accession>
<keyword evidence="5" id="KW-0378">Hydrolase</keyword>
<dbReference type="GO" id="GO:0006145">
    <property type="term" value="P:purine nucleobase catabolic process"/>
    <property type="evidence" value="ECO:0007669"/>
    <property type="project" value="TreeGrafter"/>
</dbReference>
<dbReference type="EMBL" id="WXYQ01000006">
    <property type="protein sequence ID" value="NBG95757.1"/>
    <property type="molecule type" value="Genomic_DNA"/>
</dbReference>
<dbReference type="GO" id="GO:0004151">
    <property type="term" value="F:dihydroorotase activity"/>
    <property type="evidence" value="ECO:0007669"/>
    <property type="project" value="InterPro"/>
</dbReference>
<dbReference type="InterPro" id="IPR011059">
    <property type="entry name" value="Metal-dep_hydrolase_composite"/>
</dbReference>
<evidence type="ECO:0000259" key="3">
    <source>
        <dbReference type="Pfam" id="PF07969"/>
    </source>
</evidence>
<dbReference type="GeneID" id="300654459"/>
<evidence type="ECO:0000313" key="5">
    <source>
        <dbReference type="EMBL" id="NBG95757.1"/>
    </source>
</evidence>
<dbReference type="Proteomes" id="UP000470384">
    <property type="component" value="Unassembled WGS sequence"/>
</dbReference>
<dbReference type="GO" id="GO:0005737">
    <property type="term" value="C:cytoplasm"/>
    <property type="evidence" value="ECO:0007669"/>
    <property type="project" value="TreeGrafter"/>
</dbReference>
<reference evidence="5 6" key="1">
    <citation type="journal article" date="2016" name="Int. J. Syst. Evol. Microbiol.">
        <title>Pyruvatibacter mobilis gen. nov., sp. nov., a marine bacterium from the culture broth of Picochlorum sp. 122.</title>
        <authorList>
            <person name="Wang G."/>
            <person name="Tang M."/>
            <person name="Wu H."/>
            <person name="Dai S."/>
            <person name="Li T."/>
            <person name="Chen C."/>
            <person name="He H."/>
            <person name="Fan J."/>
            <person name="Xiang W."/>
            <person name="Li X."/>
        </authorList>
    </citation>
    <scope>NUCLEOTIDE SEQUENCE [LARGE SCALE GENOMIC DNA]</scope>
    <source>
        <strain evidence="5 6">GYP-11</strain>
    </source>
</reference>
<keyword evidence="1" id="KW-0862">Zinc</keyword>
<dbReference type="Pfam" id="PF07969">
    <property type="entry name" value="Amidohydro_3"/>
    <property type="match status" value="1"/>
</dbReference>
<evidence type="ECO:0000313" key="6">
    <source>
        <dbReference type="Proteomes" id="UP000470384"/>
    </source>
</evidence>
<dbReference type="SUPFAM" id="SSF51338">
    <property type="entry name" value="Composite domain of metallo-dependent hydrolases"/>
    <property type="match status" value="1"/>
</dbReference>